<evidence type="ECO:0000256" key="5">
    <source>
        <dbReference type="HAMAP-Rule" id="MF_00093"/>
    </source>
</evidence>
<accession>A0A2H0YX11</accession>
<dbReference type="InterPro" id="IPR005139">
    <property type="entry name" value="PCRF"/>
</dbReference>
<dbReference type="Gene3D" id="3.30.70.1660">
    <property type="match status" value="2"/>
</dbReference>
<proteinExistence type="inferred from homology"/>
<evidence type="ECO:0000256" key="1">
    <source>
        <dbReference type="ARBA" id="ARBA00002986"/>
    </source>
</evidence>
<dbReference type="EMBL" id="PEXU01000009">
    <property type="protein sequence ID" value="PIS42976.1"/>
    <property type="molecule type" value="Genomic_DNA"/>
</dbReference>
<feature type="coiled-coil region" evidence="7">
    <location>
        <begin position="24"/>
        <end position="94"/>
    </location>
</feature>
<dbReference type="GO" id="GO:0016149">
    <property type="term" value="F:translation release factor activity, codon specific"/>
    <property type="evidence" value="ECO:0007669"/>
    <property type="project" value="UniProtKB-UniRule"/>
</dbReference>
<sequence length="359" mass="41599">MEEKFKKLAERFDELERILQNPEITNDQRKLQALLKEYNELKETINLGSKLKEIKRALQETEDTINNEEERELKQIAEEEYQRLTAEEKEIEEKIKLALLPKDPLDQKDIIVEIRAGAGGEEAALFVADLFRMYSRYAENKKWQTQLLNTNRTGIGGFKEVIFEISGSNVFSDLKYESGVHRVQRIPETEKSGRVHTSTVTVAILPQAEEVDIVINPEDLRIDVFRSSGHGGQSVNTTDSAVRITHLPTNTVTTCQDEKSQIKNREKALKVLRARLLKKKQDEENKQRGETRKSQIGTGDRAEKIRTYNFPQDRITDHRIKKSWHEIQPILDGNLDLIISSLREEDQKRMLKLHENKSR</sequence>
<dbReference type="Gene3D" id="3.30.160.20">
    <property type="match status" value="1"/>
</dbReference>
<keyword evidence="5" id="KW-0963">Cytoplasm</keyword>
<comment type="function">
    <text evidence="1 5">Peptide chain release factor 1 directs the termination of translation in response to the peptide chain termination codons UAG and UAA.</text>
</comment>
<dbReference type="Pfam" id="PF03462">
    <property type="entry name" value="PCRF"/>
    <property type="match status" value="1"/>
</dbReference>
<dbReference type="HAMAP" id="MF_00093">
    <property type="entry name" value="Rel_fac_1"/>
    <property type="match status" value="1"/>
</dbReference>
<feature type="modified residue" description="N5-methylglutamine" evidence="5">
    <location>
        <position position="233"/>
    </location>
</feature>
<keyword evidence="4 5" id="KW-0648">Protein biosynthesis</keyword>
<keyword evidence="7" id="KW-0175">Coiled coil</keyword>
<evidence type="ECO:0000259" key="9">
    <source>
        <dbReference type="PROSITE" id="PS00745"/>
    </source>
</evidence>
<evidence type="ECO:0000313" key="11">
    <source>
        <dbReference type="Proteomes" id="UP000231542"/>
    </source>
</evidence>
<dbReference type="FunFam" id="3.30.70.1660:FF:000002">
    <property type="entry name" value="Peptide chain release factor 1"/>
    <property type="match status" value="1"/>
</dbReference>
<dbReference type="Proteomes" id="UP000231542">
    <property type="component" value="Unassembled WGS sequence"/>
</dbReference>
<dbReference type="Gene3D" id="6.10.140.1950">
    <property type="match status" value="1"/>
</dbReference>
<dbReference type="FunFam" id="3.30.160.20:FF:000004">
    <property type="entry name" value="Peptide chain release factor 1"/>
    <property type="match status" value="1"/>
</dbReference>
<dbReference type="InterPro" id="IPR000352">
    <property type="entry name" value="Pep_chain_release_fac_I"/>
</dbReference>
<organism evidence="10 11">
    <name type="scientific">Candidatus Kerfeldbacteria bacterium CG08_land_8_20_14_0_20_40_16</name>
    <dbReference type="NCBI Taxonomy" id="2014244"/>
    <lineage>
        <taxon>Bacteria</taxon>
        <taxon>Candidatus Kerfeldiibacteriota</taxon>
    </lineage>
</organism>
<keyword evidence="3 5" id="KW-0488">Methylation</keyword>
<dbReference type="GO" id="GO:0005737">
    <property type="term" value="C:cytoplasm"/>
    <property type="evidence" value="ECO:0007669"/>
    <property type="project" value="UniProtKB-SubCell"/>
</dbReference>
<evidence type="ECO:0000313" key="10">
    <source>
        <dbReference type="EMBL" id="PIS42976.1"/>
    </source>
</evidence>
<dbReference type="PANTHER" id="PTHR43804:SF7">
    <property type="entry name" value="LD18447P"/>
    <property type="match status" value="1"/>
</dbReference>
<gene>
    <name evidence="5" type="primary">prfA</name>
    <name evidence="10" type="ORF">COT24_00695</name>
</gene>
<evidence type="ECO:0000256" key="3">
    <source>
        <dbReference type="ARBA" id="ARBA00022481"/>
    </source>
</evidence>
<dbReference type="SMART" id="SM00937">
    <property type="entry name" value="PCRF"/>
    <property type="match status" value="1"/>
</dbReference>
<dbReference type="SUPFAM" id="SSF75620">
    <property type="entry name" value="Release factor"/>
    <property type="match status" value="1"/>
</dbReference>
<comment type="PTM">
    <text evidence="5">Methylated by PrmC. Methylation increases the termination efficiency of RF1.</text>
</comment>
<dbReference type="InterPro" id="IPR045853">
    <property type="entry name" value="Pep_chain_release_fac_I_sf"/>
</dbReference>
<name>A0A2H0YX11_9BACT</name>
<reference evidence="10 11" key="1">
    <citation type="submission" date="2017-09" db="EMBL/GenBank/DDBJ databases">
        <title>Depth-based differentiation of microbial function through sediment-hosted aquifers and enrichment of novel symbionts in the deep terrestrial subsurface.</title>
        <authorList>
            <person name="Probst A.J."/>
            <person name="Ladd B."/>
            <person name="Jarett J.K."/>
            <person name="Geller-Mcgrath D.E."/>
            <person name="Sieber C.M."/>
            <person name="Emerson J.B."/>
            <person name="Anantharaman K."/>
            <person name="Thomas B.C."/>
            <person name="Malmstrom R."/>
            <person name="Stieglmeier M."/>
            <person name="Klingl A."/>
            <person name="Woyke T."/>
            <person name="Ryan C.M."/>
            <person name="Banfield J.F."/>
        </authorList>
    </citation>
    <scope>NUCLEOTIDE SEQUENCE [LARGE SCALE GENOMIC DNA]</scope>
    <source>
        <strain evidence="10">CG08_land_8_20_14_0_20_40_16</strain>
    </source>
</reference>
<evidence type="ECO:0000256" key="2">
    <source>
        <dbReference type="ARBA" id="ARBA00010835"/>
    </source>
</evidence>
<dbReference type="PANTHER" id="PTHR43804">
    <property type="entry name" value="LD18447P"/>
    <property type="match status" value="1"/>
</dbReference>
<dbReference type="NCBIfam" id="TIGR00019">
    <property type="entry name" value="prfA"/>
    <property type="match status" value="1"/>
</dbReference>
<feature type="compositionally biased region" description="Basic and acidic residues" evidence="8">
    <location>
        <begin position="279"/>
        <end position="293"/>
    </location>
</feature>
<evidence type="ECO:0000256" key="6">
    <source>
        <dbReference type="NCBIfam" id="TIGR00019"/>
    </source>
</evidence>
<feature type="domain" description="Prokaryotic-type class I peptide chain release factors" evidence="9">
    <location>
        <begin position="226"/>
        <end position="242"/>
    </location>
</feature>
<protein>
    <recommendedName>
        <fullName evidence="5 6">Peptide chain release factor 1</fullName>
        <shortName evidence="5">RF-1</shortName>
    </recommendedName>
</protein>
<dbReference type="AlphaFoldDB" id="A0A2H0YX11"/>
<comment type="similarity">
    <text evidence="2 5">Belongs to the prokaryotic/mitochondrial release factor family.</text>
</comment>
<dbReference type="InterPro" id="IPR004373">
    <property type="entry name" value="RF-1"/>
</dbReference>
<dbReference type="Pfam" id="PF00472">
    <property type="entry name" value="RF-1"/>
    <property type="match status" value="1"/>
</dbReference>
<evidence type="ECO:0000256" key="4">
    <source>
        <dbReference type="ARBA" id="ARBA00022917"/>
    </source>
</evidence>
<comment type="subcellular location">
    <subcellularLocation>
        <location evidence="5">Cytoplasm</location>
    </subcellularLocation>
</comment>
<evidence type="ECO:0000256" key="8">
    <source>
        <dbReference type="SAM" id="MobiDB-lite"/>
    </source>
</evidence>
<evidence type="ECO:0000256" key="7">
    <source>
        <dbReference type="SAM" id="Coils"/>
    </source>
</evidence>
<dbReference type="PROSITE" id="PS00745">
    <property type="entry name" value="RF_PROK_I"/>
    <property type="match status" value="1"/>
</dbReference>
<comment type="caution">
    <text evidence="10">The sequence shown here is derived from an EMBL/GenBank/DDBJ whole genome shotgun (WGS) entry which is preliminary data.</text>
</comment>
<feature type="region of interest" description="Disordered" evidence="8">
    <location>
        <begin position="279"/>
        <end position="304"/>
    </location>
</feature>
<dbReference type="NCBIfam" id="NF001859">
    <property type="entry name" value="PRK00591.1"/>
    <property type="match status" value="1"/>
</dbReference>
<dbReference type="InterPro" id="IPR050057">
    <property type="entry name" value="Prokaryotic/Mito_RF"/>
</dbReference>